<evidence type="ECO:0000256" key="6">
    <source>
        <dbReference type="SAM" id="Phobius"/>
    </source>
</evidence>
<reference evidence="7 8" key="1">
    <citation type="submission" date="2019-03" db="EMBL/GenBank/DDBJ databases">
        <title>Draft genome sequences of novel Actinobacteria.</title>
        <authorList>
            <person name="Sahin N."/>
            <person name="Ay H."/>
            <person name="Saygin H."/>
        </authorList>
    </citation>
    <scope>NUCLEOTIDE SEQUENCE [LARGE SCALE GENOMIC DNA]</scope>
    <source>
        <strain evidence="7 8">H3C3</strain>
    </source>
</reference>
<dbReference type="OrthoDB" id="9762947at2"/>
<evidence type="ECO:0000256" key="3">
    <source>
        <dbReference type="ARBA" id="ARBA00022989"/>
    </source>
</evidence>
<feature type="compositionally biased region" description="Low complexity" evidence="5">
    <location>
        <begin position="496"/>
        <end position="505"/>
    </location>
</feature>
<keyword evidence="2 6" id="KW-0812">Transmembrane</keyword>
<dbReference type="Pfam" id="PF13520">
    <property type="entry name" value="AA_permease_2"/>
    <property type="match status" value="1"/>
</dbReference>
<feature type="transmembrane region" description="Helical" evidence="6">
    <location>
        <begin position="173"/>
        <end position="191"/>
    </location>
</feature>
<keyword evidence="4 6" id="KW-0472">Membrane</keyword>
<dbReference type="PANTHER" id="PTHR43243:SF24">
    <property type="entry name" value="CATIONIC AMINO ACID TRANSPORT INTEGRAL MEMBRANE PROTEIN ROCE-RELATED"/>
    <property type="match status" value="1"/>
</dbReference>
<feature type="transmembrane region" description="Helical" evidence="6">
    <location>
        <begin position="235"/>
        <end position="253"/>
    </location>
</feature>
<organism evidence="7 8">
    <name type="scientific">Actinomadura rubrisoli</name>
    <dbReference type="NCBI Taxonomy" id="2530368"/>
    <lineage>
        <taxon>Bacteria</taxon>
        <taxon>Bacillati</taxon>
        <taxon>Actinomycetota</taxon>
        <taxon>Actinomycetes</taxon>
        <taxon>Streptosporangiales</taxon>
        <taxon>Thermomonosporaceae</taxon>
        <taxon>Actinomadura</taxon>
    </lineage>
</organism>
<dbReference type="EMBL" id="SMKU01000095">
    <property type="protein sequence ID" value="TDD84916.1"/>
    <property type="molecule type" value="Genomic_DNA"/>
</dbReference>
<evidence type="ECO:0000256" key="2">
    <source>
        <dbReference type="ARBA" id="ARBA00022692"/>
    </source>
</evidence>
<feature type="transmembrane region" description="Helical" evidence="6">
    <location>
        <begin position="203"/>
        <end position="223"/>
    </location>
</feature>
<dbReference type="Gene3D" id="1.20.1740.10">
    <property type="entry name" value="Amino acid/polyamine transporter I"/>
    <property type="match status" value="1"/>
</dbReference>
<dbReference type="GO" id="GO:0015171">
    <property type="term" value="F:amino acid transmembrane transporter activity"/>
    <property type="evidence" value="ECO:0007669"/>
    <property type="project" value="TreeGrafter"/>
</dbReference>
<feature type="transmembrane region" description="Helical" evidence="6">
    <location>
        <begin position="50"/>
        <end position="71"/>
    </location>
</feature>
<feature type="transmembrane region" description="Helical" evidence="6">
    <location>
        <begin position="325"/>
        <end position="345"/>
    </location>
</feature>
<protein>
    <submittedName>
        <fullName evidence="7">Amino acid permease</fullName>
    </submittedName>
</protein>
<dbReference type="GO" id="GO:0016020">
    <property type="term" value="C:membrane"/>
    <property type="evidence" value="ECO:0007669"/>
    <property type="project" value="UniProtKB-SubCell"/>
</dbReference>
<evidence type="ECO:0000313" key="7">
    <source>
        <dbReference type="EMBL" id="TDD84916.1"/>
    </source>
</evidence>
<feature type="transmembrane region" description="Helical" evidence="6">
    <location>
        <begin position="456"/>
        <end position="474"/>
    </location>
</feature>
<feature type="region of interest" description="Disordered" evidence="5">
    <location>
        <begin position="484"/>
        <end position="505"/>
    </location>
</feature>
<comment type="caution">
    <text evidence="7">The sequence shown here is derived from an EMBL/GenBank/DDBJ whole genome shotgun (WGS) entry which is preliminary data.</text>
</comment>
<dbReference type="AlphaFoldDB" id="A0A4R5BIK3"/>
<proteinExistence type="predicted"/>
<dbReference type="PIRSF" id="PIRSF006060">
    <property type="entry name" value="AA_transporter"/>
    <property type="match status" value="1"/>
</dbReference>
<feature type="transmembrane region" description="Helical" evidence="6">
    <location>
        <begin position="399"/>
        <end position="419"/>
    </location>
</feature>
<keyword evidence="8" id="KW-1185">Reference proteome</keyword>
<feature type="transmembrane region" description="Helical" evidence="6">
    <location>
        <begin position="431"/>
        <end position="450"/>
    </location>
</feature>
<gene>
    <name evidence="7" type="ORF">E1298_19310</name>
</gene>
<feature type="transmembrane region" description="Helical" evidence="6">
    <location>
        <begin position="120"/>
        <end position="144"/>
    </location>
</feature>
<dbReference type="RefSeq" id="WP_131895165.1">
    <property type="nucleotide sequence ID" value="NZ_SMKU01000095.1"/>
</dbReference>
<dbReference type="Proteomes" id="UP000294513">
    <property type="component" value="Unassembled WGS sequence"/>
</dbReference>
<evidence type="ECO:0000256" key="5">
    <source>
        <dbReference type="SAM" id="MobiDB-lite"/>
    </source>
</evidence>
<feature type="transmembrane region" description="Helical" evidence="6">
    <location>
        <begin position="274"/>
        <end position="298"/>
    </location>
</feature>
<accession>A0A4R5BIK3</accession>
<dbReference type="InterPro" id="IPR002293">
    <property type="entry name" value="AA/rel_permease1"/>
</dbReference>
<evidence type="ECO:0000256" key="1">
    <source>
        <dbReference type="ARBA" id="ARBA00004141"/>
    </source>
</evidence>
<evidence type="ECO:0000256" key="4">
    <source>
        <dbReference type="ARBA" id="ARBA00023136"/>
    </source>
</evidence>
<evidence type="ECO:0000313" key="8">
    <source>
        <dbReference type="Proteomes" id="UP000294513"/>
    </source>
</evidence>
<keyword evidence="3 6" id="KW-1133">Transmembrane helix</keyword>
<feature type="transmembrane region" description="Helical" evidence="6">
    <location>
        <begin position="374"/>
        <end position="393"/>
    </location>
</feature>
<dbReference type="PANTHER" id="PTHR43243">
    <property type="entry name" value="INNER MEMBRANE TRANSPORTER YGJI-RELATED"/>
    <property type="match status" value="1"/>
</dbReference>
<comment type="subcellular location">
    <subcellularLocation>
        <location evidence="1">Membrane</location>
        <topology evidence="1">Multi-pass membrane protein</topology>
    </subcellularLocation>
</comment>
<sequence length="505" mass="52701">MTTPTRRAAQAGSGALLHSLFRTKPVDRIVAEGGQGEGGELKRSMSLLQLTLFSVGATLGTGIFVVLGEAVPRAGPAVVLAFVLAAVTALFSALSYAELAGTIPVSGSSYSYAYATLGELVAWVCGWCLLLEYAVSVSAVAVGWGSYLNEFFDKAFHFTMPAAISDSPGENGGIVNLPAVVVVMIAMVLLLRGTSESAIANTIMVFLKIGVLLFFCAVAFTAFKAGDVTPFAPMGWAGISAAGSKVFFSYIGFDAASTAGEEAKNPRRDLPLAIVLSLAIVTAVYVLVGLAAVGAMHWRRFALSGSEASLARVLDESTGRSWPSMILSLGAVVAIASVVLTVMYGQTRILFAMSRDGLVPPVFQKVSPRRSVPVANTMIVAAFISVLAAMIPLGRLVDATSIGTLFAFALVSVGVMVLRRTRPELPRGFRTPFYPITPLLGVGFCVYLMVGLGGVTWLVFLLWALAGLAAYFLYGRRHSRLAAAPEGGGPPDSGKGAPAAGEGEP</sequence>
<feature type="transmembrane region" description="Helical" evidence="6">
    <location>
        <begin position="77"/>
        <end position="99"/>
    </location>
</feature>
<name>A0A4R5BIK3_9ACTN</name>